<dbReference type="GO" id="GO:0046872">
    <property type="term" value="F:metal ion binding"/>
    <property type="evidence" value="ECO:0007669"/>
    <property type="project" value="UniProtKB-KW"/>
</dbReference>
<evidence type="ECO:0000256" key="4">
    <source>
        <dbReference type="ARBA" id="ARBA00022722"/>
    </source>
</evidence>
<dbReference type="InterPro" id="IPR027806">
    <property type="entry name" value="HARBI1_dom"/>
</dbReference>
<reference evidence="9" key="1">
    <citation type="submission" date="2019-09" db="EMBL/GenBank/DDBJ databases">
        <title>Organ-specific transcriptomic study of the physiology of the cattle tick, Rhipicephalus microplus.</title>
        <authorList>
            <person name="Tirloni L."/>
            <person name="Braz G."/>
            <person name="Gandara A.C.P."/>
            <person name="Sabadin G.A."/>
            <person name="da Silva R.M."/>
            <person name="Guizzo M.G."/>
            <person name="Machado J.A."/>
            <person name="Costa E.P."/>
            <person name="Gomes H.F."/>
            <person name="Moraes J."/>
            <person name="Mota M.B.S."/>
            <person name="Mesquita R.D."/>
            <person name="Alvarenga P.H."/>
            <person name="Alves F."/>
            <person name="Seixas A."/>
            <person name="da Fonseca R.N."/>
            <person name="Fogaca A."/>
            <person name="Logullo C."/>
            <person name="Tanaka A."/>
            <person name="Daffre S."/>
            <person name="Termignoni C."/>
            <person name="Vaz I.S.Jr."/>
            <person name="Oliveira P.L."/>
            <person name="Ribeiro J.M."/>
        </authorList>
    </citation>
    <scope>NUCLEOTIDE SEQUENCE</scope>
    <source>
        <strain evidence="9">Porto Alegre</strain>
    </source>
</reference>
<evidence type="ECO:0000256" key="1">
    <source>
        <dbReference type="ARBA" id="ARBA00001968"/>
    </source>
</evidence>
<keyword evidence="4" id="KW-0540">Nuclease</keyword>
<evidence type="ECO:0000256" key="7">
    <source>
        <dbReference type="ARBA" id="ARBA00023242"/>
    </source>
</evidence>
<dbReference type="RefSeq" id="XP_037270988.1">
    <property type="nucleotide sequence ID" value="XM_037415091.1"/>
</dbReference>
<evidence type="ECO:0000313" key="9">
    <source>
        <dbReference type="EMBL" id="NOV33772.1"/>
    </source>
</evidence>
<dbReference type="VEuPathDB" id="VectorBase:LOC119178139"/>
<dbReference type="KEGG" id="rmp:119172322"/>
<dbReference type="RefSeq" id="XP_037286761.1">
    <property type="nucleotide sequence ID" value="XM_037430864.1"/>
</dbReference>
<dbReference type="KEGG" id="rmp:119179741"/>
<dbReference type="GO" id="GO:0016787">
    <property type="term" value="F:hydrolase activity"/>
    <property type="evidence" value="ECO:0007669"/>
    <property type="project" value="UniProtKB-KW"/>
</dbReference>
<comment type="subcellular location">
    <subcellularLocation>
        <location evidence="2">Nucleus</location>
    </subcellularLocation>
</comment>
<dbReference type="Pfam" id="PF13359">
    <property type="entry name" value="DDE_Tnp_4"/>
    <property type="match status" value="1"/>
</dbReference>
<dbReference type="VEuPathDB" id="VectorBase:LOC119172322"/>
<keyword evidence="5" id="KW-0479">Metal-binding</keyword>
<evidence type="ECO:0000256" key="5">
    <source>
        <dbReference type="ARBA" id="ARBA00022723"/>
    </source>
</evidence>
<dbReference type="RefSeq" id="XP_037271659.1">
    <property type="nucleotide sequence ID" value="XM_037415762.1"/>
</dbReference>
<dbReference type="KEGG" id="rmp:119164076"/>
<dbReference type="PANTHER" id="PTHR22930:SF258">
    <property type="entry name" value="PROTEIN ALP1-LIKE ISOFORM X1"/>
    <property type="match status" value="1"/>
</dbReference>
<comment type="cofactor">
    <cofactor evidence="1">
        <name>a divalent metal cation</name>
        <dbReference type="ChEBI" id="CHEBI:60240"/>
    </cofactor>
</comment>
<dbReference type="VEuPathDB" id="VectorBase:LOC119164076"/>
<dbReference type="GO" id="GO:0005634">
    <property type="term" value="C:nucleus"/>
    <property type="evidence" value="ECO:0007669"/>
    <property type="project" value="UniProtKB-SubCell"/>
</dbReference>
<keyword evidence="7" id="KW-0539">Nucleus</keyword>
<dbReference type="VEuPathDB" id="VectorBase:LOC119180880"/>
<dbReference type="VEuPathDB" id="VectorBase:LOC119166706"/>
<dbReference type="VEuPathDB" id="VectorBase:LOC119171619"/>
<dbReference type="VEuPathDB" id="VectorBase:LOC119178137"/>
<dbReference type="KEGG" id="rmp:119163700"/>
<dbReference type="GO" id="GO:0004518">
    <property type="term" value="F:nuclease activity"/>
    <property type="evidence" value="ECO:0007669"/>
    <property type="project" value="UniProtKB-KW"/>
</dbReference>
<feature type="domain" description="DDE Tnp4" evidence="8">
    <location>
        <begin position="176"/>
        <end position="341"/>
    </location>
</feature>
<dbReference type="RefSeq" id="XP_037287914.1">
    <property type="nucleotide sequence ID" value="XM_037432017.1"/>
</dbReference>
<dbReference type="KEGG" id="rmp:119166706"/>
<dbReference type="RefSeq" id="XP_037285198.1">
    <property type="nucleotide sequence ID" value="XM_037429301.1"/>
</dbReference>
<dbReference type="InterPro" id="IPR045249">
    <property type="entry name" value="HARBI1-like"/>
</dbReference>
<proteinExistence type="inferred from homology"/>
<organism evidence="9">
    <name type="scientific">Rhipicephalus microplus</name>
    <name type="common">Cattle tick</name>
    <name type="synonym">Boophilus microplus</name>
    <dbReference type="NCBI Taxonomy" id="6941"/>
    <lineage>
        <taxon>Eukaryota</taxon>
        <taxon>Metazoa</taxon>
        <taxon>Ecdysozoa</taxon>
        <taxon>Arthropoda</taxon>
        <taxon>Chelicerata</taxon>
        <taxon>Arachnida</taxon>
        <taxon>Acari</taxon>
        <taxon>Parasitiformes</taxon>
        <taxon>Ixodida</taxon>
        <taxon>Ixodoidea</taxon>
        <taxon>Ixodidae</taxon>
        <taxon>Rhipicephalinae</taxon>
        <taxon>Rhipicephalus</taxon>
        <taxon>Boophilus</taxon>
    </lineage>
</organism>
<dbReference type="RefSeq" id="XP_037285200.1">
    <property type="nucleotide sequence ID" value="XM_037429303.1"/>
</dbReference>
<dbReference type="KEGG" id="rmp:119180880"/>
<dbReference type="RefSeq" id="XP_037272083.1">
    <property type="nucleotide sequence ID" value="XM_037416186.1"/>
</dbReference>
<dbReference type="OrthoDB" id="6480886at2759"/>
<comment type="similarity">
    <text evidence="3">Belongs to the HARBI1 family.</text>
</comment>
<dbReference type="KEGG" id="rmp:119178137"/>
<evidence type="ECO:0000259" key="8">
    <source>
        <dbReference type="Pfam" id="PF13359"/>
    </source>
</evidence>
<keyword evidence="6" id="KW-0378">Hydrolase</keyword>
<dbReference type="OMA" id="WRETANL"/>
<name>A0A6M2CJN5_RHIMP</name>
<dbReference type="PANTHER" id="PTHR22930">
    <property type="match status" value="1"/>
</dbReference>
<accession>A0A6M2CJN5</accession>
<dbReference type="VEuPathDB" id="VectorBase:LOC119163700"/>
<dbReference type="KEGG" id="rmp:119178139"/>
<dbReference type="RefSeq" id="XP_037273927.1">
    <property type="nucleotide sequence ID" value="XM_037418030.1"/>
</dbReference>
<dbReference type="EMBL" id="GHWJ01001035">
    <property type="protein sequence ID" value="NOV33772.1"/>
    <property type="molecule type" value="Transcribed_RNA"/>
</dbReference>
<evidence type="ECO:0000256" key="6">
    <source>
        <dbReference type="ARBA" id="ARBA00022801"/>
    </source>
</evidence>
<sequence length="411" mass="46521">MEVERKQRIAAMAVVLAELDDEALFFPVKRSCWQKDYIANKHLGMQYQLYRELLLSDSQEYRRLLRVSREQFVQLLSLVGPRIQRQDTVMRRAISAETRLQVTLRYLASGESHHSLSRQFRLGHSTVNDIIHETCNVIYEELKNEFLKTPSTEDEWRDVVAGFSRNWNFPNCVGAMDGKHVIITKPANTGTVYRNYKKSFSIILFAVVDANYKFLYTDVGAPGSQGDAGVWQTTPLQAHLSNMSAGLPELVKVGSLPDLYLPPVFVGDDAFPLGRNLMKPFGERSLSEEKRIFNYRLSRARRVVESTFGILANRFRFLHTVIDAEPKRVTSMVNAACVLHNFLANELNAADSCADTTPTATLFSTQPYSRGRVSAVGSAVRDSLCEFLNGRGAVSWQRTSAHLEADVYRRP</sequence>
<dbReference type="KEGG" id="rmp:119163146"/>
<dbReference type="AlphaFoldDB" id="A0A6M2CJN5"/>
<evidence type="ECO:0000256" key="3">
    <source>
        <dbReference type="ARBA" id="ARBA00006958"/>
    </source>
</evidence>
<protein>
    <submittedName>
        <fullName evidence="9">Putative pif ele1 orf1-h 1e-40-j 4</fullName>
    </submittedName>
</protein>
<evidence type="ECO:0000256" key="2">
    <source>
        <dbReference type="ARBA" id="ARBA00004123"/>
    </source>
</evidence>
<dbReference type="RefSeq" id="XP_037279274.1">
    <property type="nucleotide sequence ID" value="XM_037423377.1"/>
</dbReference>
<dbReference type="KEGG" id="rmp:119171619"/>
<dbReference type="VEuPathDB" id="VectorBase:LOC119163146"/>
<dbReference type="RefSeq" id="XP_037278295.1">
    <property type="nucleotide sequence ID" value="XM_037422398.1"/>
</dbReference>
<dbReference type="VEuPathDB" id="VectorBase:LOC119179741"/>